<dbReference type="SUPFAM" id="SSF56059">
    <property type="entry name" value="Glutathione synthetase ATP-binding domain-like"/>
    <property type="match status" value="1"/>
</dbReference>
<sequence length="367" mass="41502">MRILITGARAPVALEWARILLAQGHQVFLSDCCRFPVGKFVPGISGYIQTSSPRSEPKQYQCQITALVKQHQITLLIPTCEEVFYLAQFSHRLNGVNTLICDAPLLFGLHDKFQLFTLLAGLPGVRLPRTKKITRVQQIDLKWDSILKPTFCRFGEQVIRNINQASLQEITVSPQQSWVQQQKLTGQAFCNYALCDRGVIIAHQVYLPEYRVNQSAATYFRPTVNRAINEFMSAFVSTYHFHGQVSFDFIEHLGSIYVIECNPRTTSGLHLIADNLHWPSMNTPMENSQNKAKYVGLAMLLAGGGKALLNAKIWRDFHQGDNVLASKRYPLRPWVLLLSTGELLLKSLRQRKSVTAASTDDIEWNGE</sequence>
<keyword evidence="2" id="KW-1185">Reference proteome</keyword>
<accession>A0ABS8WEJ7</accession>
<proteinExistence type="predicted"/>
<protein>
    <recommendedName>
        <fullName evidence="3">ATP-grasp domain-containing protein</fullName>
    </recommendedName>
</protein>
<comment type="caution">
    <text evidence="1">The sequence shown here is derived from an EMBL/GenBank/DDBJ whole genome shotgun (WGS) entry which is preliminary data.</text>
</comment>
<name>A0ABS8WEJ7_9GAMM</name>
<evidence type="ECO:0008006" key="3">
    <source>
        <dbReference type="Google" id="ProtNLM"/>
    </source>
</evidence>
<reference evidence="1 2" key="1">
    <citation type="journal article" date="2022" name="Environ. Microbiol. Rep.">
        <title>Eco-phylogenetic analyses reveal divergent evolution of vitamin B12 metabolism in the marine bacterial family 'Psychromonadaceae'.</title>
        <authorList>
            <person name="Jin X."/>
            <person name="Yang Y."/>
            <person name="Cao H."/>
            <person name="Gao B."/>
            <person name="Zhao Z."/>
        </authorList>
    </citation>
    <scope>NUCLEOTIDE SEQUENCE [LARGE SCALE GENOMIC DNA]</scope>
    <source>
        <strain evidence="1 2">MKS20</strain>
    </source>
</reference>
<dbReference type="Proteomes" id="UP001201273">
    <property type="component" value="Unassembled WGS sequence"/>
</dbReference>
<dbReference type="Gene3D" id="3.30.470.20">
    <property type="entry name" value="ATP-grasp fold, B domain"/>
    <property type="match status" value="1"/>
</dbReference>
<evidence type="ECO:0000313" key="1">
    <source>
        <dbReference type="EMBL" id="MCE2596685.1"/>
    </source>
</evidence>
<dbReference type="Gene3D" id="3.40.50.20">
    <property type="match status" value="1"/>
</dbReference>
<gene>
    <name evidence="1" type="ORF">K6Y31_18000</name>
</gene>
<evidence type="ECO:0000313" key="2">
    <source>
        <dbReference type="Proteomes" id="UP001201273"/>
    </source>
</evidence>
<dbReference type="RefSeq" id="WP_233054313.1">
    <property type="nucleotide sequence ID" value="NZ_JAIMJA010000023.1"/>
</dbReference>
<dbReference type="EMBL" id="JAIMJA010000023">
    <property type="protein sequence ID" value="MCE2596685.1"/>
    <property type="molecule type" value="Genomic_DNA"/>
</dbReference>
<organism evidence="1 2">
    <name type="scientific">Motilimonas cestriensis</name>
    <dbReference type="NCBI Taxonomy" id="2742685"/>
    <lineage>
        <taxon>Bacteria</taxon>
        <taxon>Pseudomonadati</taxon>
        <taxon>Pseudomonadota</taxon>
        <taxon>Gammaproteobacteria</taxon>
        <taxon>Alteromonadales</taxon>
        <taxon>Alteromonadales genera incertae sedis</taxon>
        <taxon>Motilimonas</taxon>
    </lineage>
</organism>